<evidence type="ECO:0000256" key="2">
    <source>
        <dbReference type="ARBA" id="ARBA00029447"/>
    </source>
</evidence>
<dbReference type="PROSITE" id="PS50111">
    <property type="entry name" value="CHEMOTAXIS_TRANSDUC_2"/>
    <property type="match status" value="1"/>
</dbReference>
<dbReference type="GO" id="GO:0006935">
    <property type="term" value="P:chemotaxis"/>
    <property type="evidence" value="ECO:0007669"/>
    <property type="project" value="UniProtKB-KW"/>
</dbReference>
<feature type="region of interest" description="Disordered" evidence="4">
    <location>
        <begin position="480"/>
        <end position="506"/>
    </location>
</feature>
<dbReference type="HOGENOM" id="CLU_000445_107_3_7"/>
<dbReference type="SUPFAM" id="SSF58104">
    <property type="entry name" value="Methyl-accepting chemotaxis protein (MCP) signaling domain"/>
    <property type="match status" value="1"/>
</dbReference>
<dbReference type="EMBL" id="CP002355">
    <property type="protein sequence ID" value="ADR33633.1"/>
    <property type="molecule type" value="Genomic_DNA"/>
</dbReference>
<dbReference type="GO" id="GO:0007165">
    <property type="term" value="P:signal transduction"/>
    <property type="evidence" value="ECO:0007669"/>
    <property type="project" value="UniProtKB-KW"/>
</dbReference>
<evidence type="ECO:0000313" key="6">
    <source>
        <dbReference type="EMBL" id="ADR33633.1"/>
    </source>
</evidence>
<dbReference type="Proteomes" id="UP000008721">
    <property type="component" value="Chromosome"/>
</dbReference>
<gene>
    <name evidence="6" type="ordered locus">Sulku_0969</name>
</gene>
<dbReference type="PRINTS" id="PR00260">
    <property type="entry name" value="CHEMTRNSDUCR"/>
</dbReference>
<keyword evidence="3" id="KW-0807">Transducer</keyword>
<dbReference type="InterPro" id="IPR004090">
    <property type="entry name" value="Chemotax_Me-accpt_rcpt"/>
</dbReference>
<dbReference type="Gene3D" id="1.10.287.950">
    <property type="entry name" value="Methyl-accepting chemotaxis protein"/>
    <property type="match status" value="1"/>
</dbReference>
<dbReference type="InterPro" id="IPR035965">
    <property type="entry name" value="PAS-like_dom_sf"/>
</dbReference>
<dbReference type="GO" id="GO:0004888">
    <property type="term" value="F:transmembrane signaling receptor activity"/>
    <property type="evidence" value="ECO:0007669"/>
    <property type="project" value="InterPro"/>
</dbReference>
<name>E4U2P8_SULKY</name>
<dbReference type="PANTHER" id="PTHR43531">
    <property type="entry name" value="PROTEIN ICFG"/>
    <property type="match status" value="1"/>
</dbReference>
<dbReference type="OrthoDB" id="1808874at2"/>
<evidence type="ECO:0000259" key="5">
    <source>
        <dbReference type="PROSITE" id="PS50111"/>
    </source>
</evidence>
<dbReference type="Gene3D" id="3.30.450.20">
    <property type="entry name" value="PAS domain"/>
    <property type="match status" value="1"/>
</dbReference>
<feature type="domain" description="Methyl-accepting transducer" evidence="5">
    <location>
        <begin position="451"/>
        <end position="666"/>
    </location>
</feature>
<keyword evidence="1" id="KW-0145">Chemotaxis</keyword>
<reference evidence="6 7" key="1">
    <citation type="journal article" date="2012" name="Stand. Genomic Sci.">
        <title>Complete genome sequence of the sulfur compounds oxidizing chemolithoautotroph Sulfuricurvum kujiense type strain (YK-1(T)).</title>
        <authorList>
            <person name="Han C."/>
            <person name="Kotsyurbenko O."/>
            <person name="Chertkov O."/>
            <person name="Held B."/>
            <person name="Lapidus A."/>
            <person name="Nolan M."/>
            <person name="Lucas S."/>
            <person name="Hammon N."/>
            <person name="Deshpande S."/>
            <person name="Cheng J.F."/>
            <person name="Tapia R."/>
            <person name="Goodwin L.A."/>
            <person name="Pitluck S."/>
            <person name="Liolios K."/>
            <person name="Pagani I."/>
            <person name="Ivanova N."/>
            <person name="Mavromatis K."/>
            <person name="Mikhailova N."/>
            <person name="Pati A."/>
            <person name="Chen A."/>
            <person name="Palaniappan K."/>
            <person name="Land M."/>
            <person name="Hauser L."/>
            <person name="Chang Y.J."/>
            <person name="Jeffries C.D."/>
            <person name="Brambilla E.M."/>
            <person name="Rohde M."/>
            <person name="Spring S."/>
            <person name="Sikorski J."/>
            <person name="Goker M."/>
            <person name="Woyke T."/>
            <person name="Bristow J."/>
            <person name="Eisen J.A."/>
            <person name="Markowitz V."/>
            <person name="Hugenholtz P."/>
            <person name="Kyrpides N.C."/>
            <person name="Klenk H.P."/>
            <person name="Detter J.C."/>
        </authorList>
    </citation>
    <scope>NUCLEOTIDE SEQUENCE [LARGE SCALE GENOMIC DNA]</scope>
    <source>
        <strain evidence="7">ATCC BAA-921 / DSM 16994 / JCM 11577 / YK-1</strain>
    </source>
</reference>
<dbReference type="Pfam" id="PF18947">
    <property type="entry name" value="HAMP_2"/>
    <property type="match status" value="2"/>
</dbReference>
<dbReference type="KEGG" id="sku:Sulku_0969"/>
<dbReference type="PANTHER" id="PTHR43531:SF11">
    <property type="entry name" value="METHYL-ACCEPTING CHEMOTAXIS PROTEIN 3"/>
    <property type="match status" value="1"/>
</dbReference>
<dbReference type="AlphaFoldDB" id="E4U2P8"/>
<comment type="similarity">
    <text evidence="2">Belongs to the methyl-accepting chemotaxis (MCP) protein family.</text>
</comment>
<dbReference type="RefSeq" id="WP_013459830.1">
    <property type="nucleotide sequence ID" value="NC_014762.1"/>
</dbReference>
<evidence type="ECO:0000313" key="7">
    <source>
        <dbReference type="Proteomes" id="UP000008721"/>
    </source>
</evidence>
<accession>E4U2P8</accession>
<dbReference type="CDD" id="cd11386">
    <property type="entry name" value="MCP_signal"/>
    <property type="match status" value="1"/>
</dbReference>
<dbReference type="Pfam" id="PF00015">
    <property type="entry name" value="MCPsignal"/>
    <property type="match status" value="1"/>
</dbReference>
<evidence type="ECO:0000256" key="3">
    <source>
        <dbReference type="PROSITE-ProRule" id="PRU00284"/>
    </source>
</evidence>
<dbReference type="InterPro" id="IPR003660">
    <property type="entry name" value="HAMP_dom"/>
</dbReference>
<dbReference type="InterPro" id="IPR004089">
    <property type="entry name" value="MCPsignal_dom"/>
</dbReference>
<evidence type="ECO:0000256" key="4">
    <source>
        <dbReference type="SAM" id="MobiDB-lite"/>
    </source>
</evidence>
<dbReference type="InterPro" id="IPR051310">
    <property type="entry name" value="MCP_chemotaxis"/>
</dbReference>
<evidence type="ECO:0000256" key="1">
    <source>
        <dbReference type="ARBA" id="ARBA00022500"/>
    </source>
</evidence>
<keyword evidence="7" id="KW-1185">Reference proteome</keyword>
<sequence>MNNLNLDVTEFGIAEADVAKYIRLGLECEKNLSTLNKDSFTVLNEISAGSLNTRLDVTRYEGVYKEVAQSVNAMADVYTGFMDRLPIPAVAFDKNFTIKWANALSETITRSPKGGMVGTKCYNQFHADDCNTTSCACDMAMRTDKMCDHECQAKPVGLTKTLDIKYFGSPLKDTNGVIVGSFEYILDQTDAQEKTREIDKIMSYTNNEIKELQTILDNVAKGELNTYYVPMPTQDADLIDANKTFSALSVYTTHTIDNLKSMISNFEVASAAVTVGELSTRVDDKGLEGGYKTIITAVNNLLHDVETAFKEVNGGMERLVNGNFVDKITNEYKGDYNVTKTAINNVAATMELMLSNFEEAGAAVAVGDLKTQVKKEGLIGGYMTIINAVNSLLRDVDGGFAEVINALKELEAGNLTYRITKEYKGDYDTVKQTANNLGTQLENMVAQINGAAYEITSASGGVSSSSQSLSAGATQQASSLEETSAALEEMSASISESAKNAQQTNQLAEEAASMAIEGGDAVVKTVQAMQSISEKIGIIEDIVYQTNLLALNAAIEAARAGEHGKGFAVVAAEVRKLAKRSQIAAQEISQTASESVKVSQRAGSLISEVVPKIQNTAKLVKDIANAAKEQDVGIGQINSAMTQLDQVTQTNAASSQEMASAAVELNEQANSLIRMMQFFKISNTGNATSNNPLARVSSASRPSAIAGNQSGLDLRNFDRY</sequence>
<protein>
    <submittedName>
        <fullName evidence="6">Methyl-accepting chemotaxis sensory transducer</fullName>
    </submittedName>
</protein>
<feature type="compositionally biased region" description="Low complexity" evidence="4">
    <location>
        <begin position="480"/>
        <end position="493"/>
    </location>
</feature>
<dbReference type="STRING" id="709032.Sulku_0969"/>
<organism evidence="6 7">
    <name type="scientific">Sulfuricurvum kujiense (strain ATCC BAA-921 / DSM 16994 / JCM 11577 / YK-1)</name>
    <dbReference type="NCBI Taxonomy" id="709032"/>
    <lineage>
        <taxon>Bacteria</taxon>
        <taxon>Pseudomonadati</taxon>
        <taxon>Campylobacterota</taxon>
        <taxon>Epsilonproteobacteria</taxon>
        <taxon>Campylobacterales</taxon>
        <taxon>Sulfurimonadaceae</taxon>
        <taxon>Sulfuricurvum</taxon>
    </lineage>
</organism>
<dbReference type="SMART" id="SM00283">
    <property type="entry name" value="MA"/>
    <property type="match status" value="1"/>
</dbReference>
<dbReference type="Gene3D" id="1.20.120.1530">
    <property type="match status" value="1"/>
</dbReference>
<dbReference type="SUPFAM" id="SSF55785">
    <property type="entry name" value="PYP-like sensor domain (PAS domain)"/>
    <property type="match status" value="1"/>
</dbReference>
<proteinExistence type="inferred from homology"/>
<feature type="compositionally biased region" description="Polar residues" evidence="4">
    <location>
        <begin position="494"/>
        <end position="506"/>
    </location>
</feature>
<dbReference type="eggNOG" id="COG0840">
    <property type="taxonomic scope" value="Bacteria"/>
</dbReference>
<dbReference type="GO" id="GO:0005886">
    <property type="term" value="C:plasma membrane"/>
    <property type="evidence" value="ECO:0007669"/>
    <property type="project" value="TreeGrafter"/>
</dbReference>